<dbReference type="RefSeq" id="WP_019512813.1">
    <property type="nucleotide sequence ID" value="NC_023036.2"/>
</dbReference>
<keyword evidence="2 7" id="KW-0732">Signal</keyword>
<keyword evidence="9" id="KW-1185">Reference proteome</keyword>
<evidence type="ECO:0000313" key="8">
    <source>
        <dbReference type="EMBL" id="AHC27832.1"/>
    </source>
</evidence>
<proteinExistence type="predicted"/>
<dbReference type="InterPro" id="IPR008691">
    <property type="entry name" value="LpqH"/>
</dbReference>
<evidence type="ECO:0000256" key="5">
    <source>
        <dbReference type="ARBA" id="ARBA00023288"/>
    </source>
</evidence>
<evidence type="ECO:0000256" key="7">
    <source>
        <dbReference type="SAM" id="SignalP"/>
    </source>
</evidence>
<dbReference type="PROSITE" id="PS51257">
    <property type="entry name" value="PROKAR_LIPOPROTEIN"/>
    <property type="match status" value="1"/>
</dbReference>
<dbReference type="Pfam" id="PF05481">
    <property type="entry name" value="Myco_19_kDa"/>
    <property type="match status" value="1"/>
</dbReference>
<keyword evidence="1" id="KW-1003">Cell membrane</keyword>
<evidence type="ECO:0008006" key="10">
    <source>
        <dbReference type="Google" id="ProtNLM"/>
    </source>
</evidence>
<keyword evidence="5" id="KW-0449">Lipoprotein</keyword>
<feature type="chain" id="PRO_5039132391" description="Lipoprotein LpqH" evidence="7">
    <location>
        <begin position="19"/>
        <end position="174"/>
    </location>
</feature>
<keyword evidence="3" id="KW-0472">Membrane</keyword>
<gene>
    <name evidence="8" type="ORF">D174_04565</name>
</gene>
<dbReference type="AlphaFoldDB" id="V5XIH4"/>
<organism evidence="8 9">
    <name type="scientific">Mycolicibacterium neoaurum VKM Ac-1815D</name>
    <dbReference type="NCBI Taxonomy" id="700508"/>
    <lineage>
        <taxon>Bacteria</taxon>
        <taxon>Bacillati</taxon>
        <taxon>Actinomycetota</taxon>
        <taxon>Actinomycetes</taxon>
        <taxon>Mycobacteriales</taxon>
        <taxon>Mycobacteriaceae</taxon>
        <taxon>Mycolicibacterium</taxon>
    </lineage>
</organism>
<name>V5XIH4_MYCNE</name>
<evidence type="ECO:0000256" key="4">
    <source>
        <dbReference type="ARBA" id="ARBA00023139"/>
    </source>
</evidence>
<dbReference type="EMBL" id="CP006936">
    <property type="protein sequence ID" value="AHC27832.1"/>
    <property type="molecule type" value="Genomic_DNA"/>
</dbReference>
<evidence type="ECO:0000256" key="6">
    <source>
        <dbReference type="SAM" id="MobiDB-lite"/>
    </source>
</evidence>
<keyword evidence="4" id="KW-0564">Palmitate</keyword>
<reference evidence="8 9" key="1">
    <citation type="journal article" date="2014" name="Genome Announc.">
        <title>Complete Genome Sequence of Sterol-Transforming Mycobacterium neoaurum Strain VKM Ac-1815D.</title>
        <authorList>
            <person name="Shtratnikova V.Y."/>
            <person name="Bragin E.Y."/>
            <person name="Dovbnya D.V."/>
            <person name="Pekov Y.A."/>
            <person name="Schelkunov M.I."/>
            <person name="Strizhov N."/>
            <person name="Ivashina T.V."/>
            <person name="Ashapkin V.V."/>
            <person name="Donova M.V."/>
        </authorList>
    </citation>
    <scope>NUCLEOTIDE SEQUENCE [LARGE SCALE GENOMIC DNA]</scope>
    <source>
        <strain evidence="8 9">VKM Ac-1815D</strain>
    </source>
</reference>
<evidence type="ECO:0000256" key="2">
    <source>
        <dbReference type="ARBA" id="ARBA00022729"/>
    </source>
</evidence>
<evidence type="ECO:0000313" key="9">
    <source>
        <dbReference type="Proteomes" id="UP000018763"/>
    </source>
</evidence>
<accession>V5XIH4</accession>
<dbReference type="GeneID" id="43448778"/>
<evidence type="ECO:0000256" key="3">
    <source>
        <dbReference type="ARBA" id="ARBA00023136"/>
    </source>
</evidence>
<feature type="signal peptide" evidence="7">
    <location>
        <begin position="1"/>
        <end position="18"/>
    </location>
</feature>
<feature type="region of interest" description="Disordered" evidence="6">
    <location>
        <begin position="25"/>
        <end position="45"/>
    </location>
</feature>
<evidence type="ECO:0000256" key="1">
    <source>
        <dbReference type="ARBA" id="ARBA00022475"/>
    </source>
</evidence>
<sequence length="174" mass="17033">MRALPVPTLFVILATAMAGTLSGCGQPAPPETVPTTASAPPPPPVQVDSVPAGTAQVVVNGAPGPTGPVQCDDAAGPLTISIGESSLGVTVIIDEPDDEAGQDAPAVRSVTIGDVGGVALAYAFGVPVPATAGRAPTVLRNDATWIVTGSGSGTDSADPARIVDSSYRIAVACP</sequence>
<dbReference type="Proteomes" id="UP000018763">
    <property type="component" value="Chromosome"/>
</dbReference>
<dbReference type="GO" id="GO:0016020">
    <property type="term" value="C:membrane"/>
    <property type="evidence" value="ECO:0007669"/>
    <property type="project" value="InterPro"/>
</dbReference>
<protein>
    <recommendedName>
        <fullName evidence="10">Lipoprotein LpqH</fullName>
    </recommendedName>
</protein>